<dbReference type="GO" id="GO:1990281">
    <property type="term" value="C:efflux pump complex"/>
    <property type="evidence" value="ECO:0007669"/>
    <property type="project" value="TreeGrafter"/>
</dbReference>
<keyword evidence="4" id="KW-1134">Transmembrane beta strand</keyword>
<protein>
    <submittedName>
        <fullName evidence="8">Outer membrane protein TolC</fullName>
    </submittedName>
</protein>
<comment type="similarity">
    <text evidence="2">Belongs to the outer membrane factor (OMF) (TC 1.B.17) family.</text>
</comment>
<dbReference type="Proteomes" id="UP000245535">
    <property type="component" value="Unassembled WGS sequence"/>
</dbReference>
<dbReference type="GO" id="GO:0009279">
    <property type="term" value="C:cell outer membrane"/>
    <property type="evidence" value="ECO:0007669"/>
    <property type="project" value="UniProtKB-SubCell"/>
</dbReference>
<dbReference type="SUPFAM" id="SSF56954">
    <property type="entry name" value="Outer membrane efflux proteins (OEP)"/>
    <property type="match status" value="1"/>
</dbReference>
<evidence type="ECO:0000256" key="3">
    <source>
        <dbReference type="ARBA" id="ARBA00022448"/>
    </source>
</evidence>
<evidence type="ECO:0000256" key="7">
    <source>
        <dbReference type="ARBA" id="ARBA00023237"/>
    </source>
</evidence>
<evidence type="ECO:0000256" key="4">
    <source>
        <dbReference type="ARBA" id="ARBA00022452"/>
    </source>
</evidence>
<evidence type="ECO:0000256" key="6">
    <source>
        <dbReference type="ARBA" id="ARBA00023136"/>
    </source>
</evidence>
<sequence>MAQEDSTKVFQLEDIYQLVLQNHPVAQQAYLLSENARMNIRMSRGYFDPTVGSDFNNKQFKDTNYYRLWDSYLKVPLWIGELKMGYEKNTGEFLNPESDTNSEKGLAYVGIEIPVLRGLLFDERRAALRKAQAFQAEAEAKQVSTINKLILQIAKDYWNWYFTYHSYRLAEEGFQLARFRYRAVVDQVKQGALAALDTVEAKITIQQREINVQNALVAYQNAGMILSNHLWDEDGNEVEMSNALVPVSVPISELPTSSLEELLLLARQAHPDLRVLDAKYQQLDYERKLNAEMLKPKLTFKYNFLNRTPISSNNYDADFFVENYKAGVSFYIPLFLRKERGKLGMTKVKMSQVQLDQLNLRRTITTNIGQQYNVVENHFRVMGMQSDMVSNYRRLLSGEEQRFQAGESSVFYVNVREGKLLEAETKLFKIRADLAKSLAELRWASGLGVE</sequence>
<evidence type="ECO:0000313" key="9">
    <source>
        <dbReference type="Proteomes" id="UP000245535"/>
    </source>
</evidence>
<accession>A0A315Z0B1</accession>
<evidence type="ECO:0000313" key="8">
    <source>
        <dbReference type="EMBL" id="PWJ36073.1"/>
    </source>
</evidence>
<reference evidence="8 9" key="1">
    <citation type="submission" date="2018-03" db="EMBL/GenBank/DDBJ databases">
        <title>Genomic Encyclopedia of Archaeal and Bacterial Type Strains, Phase II (KMG-II): from individual species to whole genera.</title>
        <authorList>
            <person name="Goeker M."/>
        </authorList>
    </citation>
    <scope>NUCLEOTIDE SEQUENCE [LARGE SCALE GENOMIC DNA]</scope>
    <source>
        <strain evidence="8 9">DSM 28229</strain>
    </source>
</reference>
<dbReference type="AlphaFoldDB" id="A0A315Z0B1"/>
<dbReference type="Gene3D" id="1.20.1600.10">
    <property type="entry name" value="Outer membrane efflux proteins (OEP)"/>
    <property type="match status" value="1"/>
</dbReference>
<dbReference type="GO" id="GO:0015288">
    <property type="term" value="F:porin activity"/>
    <property type="evidence" value="ECO:0007669"/>
    <property type="project" value="TreeGrafter"/>
</dbReference>
<dbReference type="Pfam" id="PF02321">
    <property type="entry name" value="OEP"/>
    <property type="match status" value="1"/>
</dbReference>
<keyword evidence="6" id="KW-0472">Membrane</keyword>
<organism evidence="8 9">
    <name type="scientific">Sediminitomix flava</name>
    <dbReference type="NCBI Taxonomy" id="379075"/>
    <lineage>
        <taxon>Bacteria</taxon>
        <taxon>Pseudomonadati</taxon>
        <taxon>Bacteroidota</taxon>
        <taxon>Cytophagia</taxon>
        <taxon>Cytophagales</taxon>
        <taxon>Flammeovirgaceae</taxon>
        <taxon>Sediminitomix</taxon>
    </lineage>
</organism>
<gene>
    <name evidence="8" type="ORF">BC781_10988</name>
</gene>
<evidence type="ECO:0000256" key="5">
    <source>
        <dbReference type="ARBA" id="ARBA00022692"/>
    </source>
</evidence>
<keyword evidence="7" id="KW-0998">Cell outer membrane</keyword>
<dbReference type="InterPro" id="IPR003423">
    <property type="entry name" value="OMP_efflux"/>
</dbReference>
<dbReference type="PANTHER" id="PTHR30026">
    <property type="entry name" value="OUTER MEMBRANE PROTEIN TOLC"/>
    <property type="match status" value="1"/>
</dbReference>
<comment type="subcellular location">
    <subcellularLocation>
        <location evidence="1">Cell outer membrane</location>
    </subcellularLocation>
</comment>
<name>A0A315Z0B1_SEDFL</name>
<keyword evidence="9" id="KW-1185">Reference proteome</keyword>
<comment type="caution">
    <text evidence="8">The sequence shown here is derived from an EMBL/GenBank/DDBJ whole genome shotgun (WGS) entry which is preliminary data.</text>
</comment>
<keyword evidence="3" id="KW-0813">Transport</keyword>
<dbReference type="PANTHER" id="PTHR30026:SF21">
    <property type="entry name" value="SLR1270 PROTEIN"/>
    <property type="match status" value="1"/>
</dbReference>
<proteinExistence type="inferred from homology"/>
<dbReference type="EMBL" id="QGDO01000009">
    <property type="protein sequence ID" value="PWJ36073.1"/>
    <property type="molecule type" value="Genomic_DNA"/>
</dbReference>
<dbReference type="GO" id="GO:0015562">
    <property type="term" value="F:efflux transmembrane transporter activity"/>
    <property type="evidence" value="ECO:0007669"/>
    <property type="project" value="InterPro"/>
</dbReference>
<keyword evidence="5" id="KW-0812">Transmembrane</keyword>
<evidence type="ECO:0000256" key="2">
    <source>
        <dbReference type="ARBA" id="ARBA00007613"/>
    </source>
</evidence>
<dbReference type="InterPro" id="IPR051906">
    <property type="entry name" value="TolC-like"/>
</dbReference>
<evidence type="ECO:0000256" key="1">
    <source>
        <dbReference type="ARBA" id="ARBA00004442"/>
    </source>
</evidence>